<keyword evidence="3" id="KW-1185">Reference proteome</keyword>
<reference evidence="2 3" key="1">
    <citation type="journal article" date="2013" name="BMC Microbiol.">
        <title>Identification of the type II cytochrome c maturation pathway in anammox bacteria by comparative genomics.</title>
        <authorList>
            <person name="Ferousi C."/>
            <person name="Speth D.R."/>
            <person name="Reimann J."/>
            <person name="Op den Camp H.J."/>
            <person name="Allen J.W."/>
            <person name="Keltjens J.T."/>
            <person name="Jetten M.S."/>
        </authorList>
    </citation>
    <scope>NUCLEOTIDE SEQUENCE [LARGE SCALE GENOMIC DNA]</scope>
    <source>
        <strain evidence="2">RU1</strain>
    </source>
</reference>
<feature type="chain" id="PRO_5005644091" description="Lipoprotein" evidence="1">
    <location>
        <begin position="21"/>
        <end position="214"/>
    </location>
</feature>
<gene>
    <name evidence="2" type="ORF">BROFUL_01994</name>
</gene>
<dbReference type="Proteomes" id="UP000034954">
    <property type="component" value="Unassembled WGS sequence"/>
</dbReference>
<dbReference type="EMBL" id="LAQJ01000201">
    <property type="protein sequence ID" value="KKO19334.1"/>
    <property type="molecule type" value="Genomic_DNA"/>
</dbReference>
<proteinExistence type="predicted"/>
<organism evidence="2 3">
    <name type="scientific">Candidatus Brocadia fulgida</name>
    <dbReference type="NCBI Taxonomy" id="380242"/>
    <lineage>
        <taxon>Bacteria</taxon>
        <taxon>Pseudomonadati</taxon>
        <taxon>Planctomycetota</taxon>
        <taxon>Candidatus Brocadiia</taxon>
        <taxon>Candidatus Brocadiales</taxon>
        <taxon>Candidatus Brocadiaceae</taxon>
        <taxon>Candidatus Brocadia</taxon>
    </lineage>
</organism>
<name>A0A0M2UXY9_9BACT</name>
<comment type="caution">
    <text evidence="2">The sequence shown here is derived from an EMBL/GenBank/DDBJ whole genome shotgun (WGS) entry which is preliminary data.</text>
</comment>
<dbReference type="AlphaFoldDB" id="A0A0M2UXY9"/>
<evidence type="ECO:0008006" key="4">
    <source>
        <dbReference type="Google" id="ProtNLM"/>
    </source>
</evidence>
<dbReference type="PROSITE" id="PS51257">
    <property type="entry name" value="PROKAR_LIPOPROTEIN"/>
    <property type="match status" value="1"/>
</dbReference>
<sequence>MKRNNLLVLLAIVISLTGCAPIFNDNFEADVIGDPPAVSPAGNPTDDSLNIQGPPNSITVINSIPLGSKSVKIDRAAKPPQVVLECVTGGGPHTTGNYLISYKAYSILADAVPNLTTSVKSSGGQHAFQLRLTDGNYRLASGGNPDEILPGGYAANVVHSISVRINMDTQRFWLNVDGTDVASEKTFLEAGFADVHLLRFEYPEPILERCRERM</sequence>
<evidence type="ECO:0000313" key="3">
    <source>
        <dbReference type="Proteomes" id="UP000034954"/>
    </source>
</evidence>
<evidence type="ECO:0000313" key="2">
    <source>
        <dbReference type="EMBL" id="KKO19334.1"/>
    </source>
</evidence>
<feature type="signal peptide" evidence="1">
    <location>
        <begin position="1"/>
        <end position="20"/>
    </location>
</feature>
<protein>
    <recommendedName>
        <fullName evidence="4">Lipoprotein</fullName>
    </recommendedName>
</protein>
<accession>A0A0M2UXY9</accession>
<keyword evidence="1" id="KW-0732">Signal</keyword>
<evidence type="ECO:0000256" key="1">
    <source>
        <dbReference type="SAM" id="SignalP"/>
    </source>
</evidence>